<evidence type="ECO:0000313" key="7">
    <source>
        <dbReference type="EMBL" id="KJE93124.1"/>
    </source>
</evidence>
<dbReference type="GO" id="GO:0000775">
    <property type="term" value="C:chromosome, centromeric region"/>
    <property type="evidence" value="ECO:0007669"/>
    <property type="project" value="UniProtKB-SubCell"/>
</dbReference>
<accession>A0A0D2X2T6</accession>
<dbReference type="Proteomes" id="UP000008743">
    <property type="component" value="Unassembled WGS sequence"/>
</dbReference>
<dbReference type="RefSeq" id="XP_004363684.2">
    <property type="nucleotide sequence ID" value="XM_004363627.2"/>
</dbReference>
<dbReference type="InterPro" id="IPR020987">
    <property type="entry name" value="Centromere_Cenp-M"/>
</dbReference>
<dbReference type="InParanoid" id="A0A0D2X2T6"/>
<evidence type="ECO:0000256" key="4">
    <source>
        <dbReference type="ARBA" id="ARBA00022454"/>
    </source>
</evidence>
<dbReference type="SUPFAM" id="SSF52540">
    <property type="entry name" value="P-loop containing nucleoside triphosphate hydrolases"/>
    <property type="match status" value="1"/>
</dbReference>
<evidence type="ECO:0000256" key="1">
    <source>
        <dbReference type="ARBA" id="ARBA00004123"/>
    </source>
</evidence>
<dbReference type="EMBL" id="KE346364">
    <property type="protein sequence ID" value="KJE93124.1"/>
    <property type="molecule type" value="Genomic_DNA"/>
</dbReference>
<evidence type="ECO:0000256" key="5">
    <source>
        <dbReference type="ARBA" id="ARBA00023242"/>
    </source>
</evidence>
<dbReference type="Pfam" id="PF11111">
    <property type="entry name" value="CENP-M"/>
    <property type="match status" value="1"/>
</dbReference>
<reference evidence="8" key="1">
    <citation type="submission" date="2011-02" db="EMBL/GenBank/DDBJ databases">
        <title>The Genome Sequence of Capsaspora owczarzaki ATCC 30864.</title>
        <authorList>
            <person name="Russ C."/>
            <person name="Cuomo C."/>
            <person name="Burger G."/>
            <person name="Gray M.W."/>
            <person name="Holland P.W.H."/>
            <person name="King N."/>
            <person name="Lang F.B.F."/>
            <person name="Roger A.J."/>
            <person name="Ruiz-Trillo I."/>
            <person name="Young S.K."/>
            <person name="Zeng Q."/>
            <person name="Gargeya S."/>
            <person name="Alvarado L."/>
            <person name="Berlin A."/>
            <person name="Chapman S.B."/>
            <person name="Chen Z."/>
            <person name="Freedman E."/>
            <person name="Gellesch M."/>
            <person name="Goldberg J."/>
            <person name="Griggs A."/>
            <person name="Gujja S."/>
            <person name="Heilman E."/>
            <person name="Heiman D."/>
            <person name="Howarth C."/>
            <person name="Mehta T."/>
            <person name="Neiman D."/>
            <person name="Pearson M."/>
            <person name="Roberts A."/>
            <person name="Saif S."/>
            <person name="Shea T."/>
            <person name="Shenoy N."/>
            <person name="Sisk P."/>
            <person name="Stolte C."/>
            <person name="Sykes S."/>
            <person name="White J."/>
            <person name="Yandava C."/>
            <person name="Haas B."/>
            <person name="Nusbaum C."/>
            <person name="Birren B."/>
        </authorList>
    </citation>
    <scope>NUCLEOTIDE SEQUENCE</scope>
    <source>
        <strain evidence="8">ATCC 30864</strain>
    </source>
</reference>
<comment type="subcellular location">
    <subcellularLocation>
        <location evidence="2">Chromosome</location>
        <location evidence="2">Centromere</location>
    </subcellularLocation>
    <subcellularLocation>
        <location evidence="1">Nucleus</location>
    </subcellularLocation>
</comment>
<keyword evidence="4" id="KW-0158">Chromosome</keyword>
<dbReference type="PANTHER" id="PTHR34436:SF1">
    <property type="entry name" value="CENTROMERE PROTEIN M"/>
    <property type="match status" value="1"/>
</dbReference>
<organism evidence="7 8">
    <name type="scientific">Capsaspora owczarzaki (strain ATCC 30864)</name>
    <dbReference type="NCBI Taxonomy" id="595528"/>
    <lineage>
        <taxon>Eukaryota</taxon>
        <taxon>Filasterea</taxon>
        <taxon>Capsaspora</taxon>
    </lineage>
</organism>
<evidence type="ECO:0000256" key="3">
    <source>
        <dbReference type="ARBA" id="ARBA00016382"/>
    </source>
</evidence>
<dbReference type="OrthoDB" id="2386686at2759"/>
<sequence length="189" mass="20783">MTLLLYDKLPTQNLQQHATILLVGTHGVGKSTLAHALLAEQERANLAIQIRKVVALPLPTSGSASTRPKIDFVVFMLDMTSKLSLDLLKSAIQQVDIEYLIGKSCIVATHVDMLHLASIEVDEIDQLLLTYELPFLQINQLNEQQRAGIAQRILRQARVAVGRANHMTPAIVAAMERALVTSTLINDDS</sequence>
<dbReference type="PANTHER" id="PTHR34436">
    <property type="entry name" value="CENTROMERE PROTEIN M"/>
    <property type="match status" value="1"/>
</dbReference>
<dbReference type="Gene3D" id="3.40.50.300">
    <property type="entry name" value="P-loop containing nucleotide triphosphate hydrolases"/>
    <property type="match status" value="1"/>
</dbReference>
<dbReference type="eggNOG" id="ENOG502S17M">
    <property type="taxonomic scope" value="Eukaryota"/>
</dbReference>
<dbReference type="AlphaFoldDB" id="A0A0D2X2T6"/>
<name>A0A0D2X2T6_CAPO3</name>
<evidence type="ECO:0000256" key="2">
    <source>
        <dbReference type="ARBA" id="ARBA00004584"/>
    </source>
</evidence>
<dbReference type="PhylomeDB" id="A0A0D2X2T6"/>
<keyword evidence="6" id="KW-0137">Centromere</keyword>
<evidence type="ECO:0000313" key="8">
    <source>
        <dbReference type="Proteomes" id="UP000008743"/>
    </source>
</evidence>
<keyword evidence="5" id="KW-0539">Nucleus</keyword>
<keyword evidence="8" id="KW-1185">Reference proteome</keyword>
<proteinExistence type="predicted"/>
<evidence type="ECO:0000256" key="6">
    <source>
        <dbReference type="ARBA" id="ARBA00023328"/>
    </source>
</evidence>
<protein>
    <recommendedName>
        <fullName evidence="3">Centromere protein M</fullName>
    </recommendedName>
</protein>
<dbReference type="GO" id="GO:0005634">
    <property type="term" value="C:nucleus"/>
    <property type="evidence" value="ECO:0007669"/>
    <property type="project" value="UniProtKB-SubCell"/>
</dbReference>
<gene>
    <name evidence="7" type="ORF">CAOG_003956</name>
</gene>
<dbReference type="STRING" id="595528.A0A0D2X2T6"/>
<dbReference type="InterPro" id="IPR027417">
    <property type="entry name" value="P-loop_NTPase"/>
</dbReference>